<dbReference type="InterPro" id="IPR001969">
    <property type="entry name" value="Aspartic_peptidase_AS"/>
</dbReference>
<gene>
    <name evidence="3" type="ORF">FLL45_02685</name>
</gene>
<dbReference type="SUPFAM" id="SSF50630">
    <property type="entry name" value="Acid proteases"/>
    <property type="match status" value="1"/>
</dbReference>
<dbReference type="AlphaFoldDB" id="A0A545TI52"/>
<reference evidence="3 4" key="1">
    <citation type="submission" date="2019-06" db="EMBL/GenBank/DDBJ databases">
        <title>Draft genome of Aliikangiella marina GYP-15.</title>
        <authorList>
            <person name="Wang G."/>
        </authorList>
    </citation>
    <scope>NUCLEOTIDE SEQUENCE [LARGE SCALE GENOMIC DNA]</scope>
    <source>
        <strain evidence="3 4">GYP-15</strain>
    </source>
</reference>
<feature type="domain" description="Peptidase A1" evidence="2">
    <location>
        <begin position="21"/>
        <end position="418"/>
    </location>
</feature>
<accession>A0A545TI52</accession>
<dbReference type="Pfam" id="PF00026">
    <property type="entry name" value="Asp"/>
    <property type="match status" value="2"/>
</dbReference>
<dbReference type="PROSITE" id="PS51767">
    <property type="entry name" value="PEPTIDASE_A1"/>
    <property type="match status" value="1"/>
</dbReference>
<dbReference type="PRINTS" id="PR00792">
    <property type="entry name" value="PEPSIN"/>
</dbReference>
<dbReference type="Proteomes" id="UP000317839">
    <property type="component" value="Unassembled WGS sequence"/>
</dbReference>
<dbReference type="PROSITE" id="PS00141">
    <property type="entry name" value="ASP_PROTEASE"/>
    <property type="match status" value="1"/>
</dbReference>
<dbReference type="EMBL" id="VIKR01000001">
    <property type="protein sequence ID" value="TQV76878.1"/>
    <property type="molecule type" value="Genomic_DNA"/>
</dbReference>
<dbReference type="OrthoDB" id="6381203at2"/>
<dbReference type="RefSeq" id="WP_142888238.1">
    <property type="nucleotide sequence ID" value="NZ_VIKR01000001.1"/>
</dbReference>
<keyword evidence="4" id="KW-1185">Reference proteome</keyword>
<dbReference type="PANTHER" id="PTHR47966:SF51">
    <property type="entry name" value="BETA-SITE APP-CLEAVING ENZYME, ISOFORM A-RELATED"/>
    <property type="match status" value="1"/>
</dbReference>
<dbReference type="GO" id="GO:0004190">
    <property type="term" value="F:aspartic-type endopeptidase activity"/>
    <property type="evidence" value="ECO:0007669"/>
    <property type="project" value="InterPro"/>
</dbReference>
<name>A0A545TI52_9GAMM</name>
<dbReference type="PANTHER" id="PTHR47966">
    <property type="entry name" value="BETA-SITE APP-CLEAVING ENZYME, ISOFORM A-RELATED"/>
    <property type="match status" value="1"/>
</dbReference>
<dbReference type="CDD" id="cd05471">
    <property type="entry name" value="pepsin_like"/>
    <property type="match status" value="1"/>
</dbReference>
<evidence type="ECO:0000313" key="3">
    <source>
        <dbReference type="EMBL" id="TQV76878.1"/>
    </source>
</evidence>
<organism evidence="3 4">
    <name type="scientific">Aliikangiella marina</name>
    <dbReference type="NCBI Taxonomy" id="1712262"/>
    <lineage>
        <taxon>Bacteria</taxon>
        <taxon>Pseudomonadati</taxon>
        <taxon>Pseudomonadota</taxon>
        <taxon>Gammaproteobacteria</taxon>
        <taxon>Oceanospirillales</taxon>
        <taxon>Pleioneaceae</taxon>
        <taxon>Aliikangiella</taxon>
    </lineage>
</organism>
<comment type="caution">
    <text evidence="3">The sequence shown here is derived from an EMBL/GenBank/DDBJ whole genome shotgun (WGS) entry which is preliminary data.</text>
</comment>
<dbReference type="GO" id="GO:0006508">
    <property type="term" value="P:proteolysis"/>
    <property type="evidence" value="ECO:0007669"/>
    <property type="project" value="InterPro"/>
</dbReference>
<protein>
    <submittedName>
        <fullName evidence="3">A1 family peptidase</fullName>
    </submittedName>
</protein>
<evidence type="ECO:0000313" key="4">
    <source>
        <dbReference type="Proteomes" id="UP000317839"/>
    </source>
</evidence>
<dbReference type="InterPro" id="IPR034164">
    <property type="entry name" value="Pepsin-like_dom"/>
</dbReference>
<dbReference type="InterPro" id="IPR021109">
    <property type="entry name" value="Peptidase_aspartic_dom_sf"/>
</dbReference>
<dbReference type="Gene3D" id="2.40.70.10">
    <property type="entry name" value="Acid Proteases"/>
    <property type="match status" value="2"/>
</dbReference>
<evidence type="ECO:0000259" key="2">
    <source>
        <dbReference type="PROSITE" id="PS51767"/>
    </source>
</evidence>
<comment type="similarity">
    <text evidence="1">Belongs to the peptidase A1 family.</text>
</comment>
<sequence>MNTKKRSLRMPTTNVLARGGHSITISFGSELDTAELILDTGSSTLVVTQEAYESKVDKELQATTFAQCIRYGMGGWYGPVVKTGVDMICHDGKMILDDAHVAIATEFSEGSFAKADGILGLAFHSLNDGHCLQEYLLEQKIEPSVTYPWSATQIESQPIKEFKSFLKGKPKEDIKPYFTRLEEMGISPNKFAFMAHRSSIHHAEPNLPDEVLKQDPLNQGMFILGGGEEDYDLYEGEFIKLKVIDDVYYNVRLMKVKVDGFEAFDVPKLKGKELERHHSNAFIDTGASYIVLDNVVFEYIMQCLESIKPAFKAILEPFHTFEYKEEGVPMEKVNLDEWPDIEFIFQASDSVDAEEVSLMCHAHDYWQVNSPTHGEVCFKFASQLPGWPDQSILGLPLMSGYYTIFARFVGELGEIKIAKAKSANTNKS</sequence>
<proteinExistence type="inferred from homology"/>
<evidence type="ECO:0000256" key="1">
    <source>
        <dbReference type="ARBA" id="ARBA00007447"/>
    </source>
</evidence>
<dbReference type="InterPro" id="IPR033121">
    <property type="entry name" value="PEPTIDASE_A1"/>
</dbReference>
<dbReference type="InterPro" id="IPR001461">
    <property type="entry name" value="Aspartic_peptidase_A1"/>
</dbReference>